<keyword evidence="3 8" id="KW-0808">Transferase</keyword>
<comment type="similarity">
    <text evidence="1 8">Belongs to the RdRP family.</text>
</comment>
<organism evidence="12 13">
    <name type="scientific">Panagrolaimus superbus</name>
    <dbReference type="NCBI Taxonomy" id="310955"/>
    <lineage>
        <taxon>Eukaryota</taxon>
        <taxon>Metazoa</taxon>
        <taxon>Ecdysozoa</taxon>
        <taxon>Nematoda</taxon>
        <taxon>Chromadorea</taxon>
        <taxon>Rhabditida</taxon>
        <taxon>Tylenchina</taxon>
        <taxon>Panagrolaimomorpha</taxon>
        <taxon>Panagrolaimoidea</taxon>
        <taxon>Panagrolaimidae</taxon>
        <taxon>Panagrolaimus</taxon>
    </lineage>
</organism>
<evidence type="ECO:0000259" key="9">
    <source>
        <dbReference type="Pfam" id="PF05183"/>
    </source>
</evidence>
<evidence type="ECO:0000256" key="7">
    <source>
        <dbReference type="ARBA" id="ARBA00048744"/>
    </source>
</evidence>
<dbReference type="Proteomes" id="UP000887577">
    <property type="component" value="Unplaced"/>
</dbReference>
<feature type="domain" description="RDRP C-terminal head" evidence="11">
    <location>
        <begin position="259"/>
        <end position="402"/>
    </location>
</feature>
<dbReference type="InterPro" id="IPR058752">
    <property type="entry name" value="RDRP_C_head"/>
</dbReference>
<feature type="domain" description="DUF7636" evidence="10">
    <location>
        <begin position="546"/>
        <end position="624"/>
    </location>
</feature>
<evidence type="ECO:0000256" key="2">
    <source>
        <dbReference type="ARBA" id="ARBA00022484"/>
    </source>
</evidence>
<dbReference type="InterPro" id="IPR057596">
    <property type="entry name" value="RDRP_core"/>
</dbReference>
<evidence type="ECO:0000256" key="1">
    <source>
        <dbReference type="ARBA" id="ARBA00005762"/>
    </source>
</evidence>
<evidence type="ECO:0000256" key="5">
    <source>
        <dbReference type="ARBA" id="ARBA00022884"/>
    </source>
</evidence>
<keyword evidence="2 8" id="KW-0696">RNA-directed RNA polymerase</keyword>
<keyword evidence="4 8" id="KW-0548">Nucleotidyltransferase</keyword>
<dbReference type="AlphaFoldDB" id="A0A914Z9Q3"/>
<evidence type="ECO:0000259" key="10">
    <source>
        <dbReference type="Pfam" id="PF24642"/>
    </source>
</evidence>
<dbReference type="Pfam" id="PF24642">
    <property type="entry name" value="DUF7636"/>
    <property type="match status" value="1"/>
</dbReference>
<reference evidence="13" key="1">
    <citation type="submission" date="2022-11" db="UniProtKB">
        <authorList>
            <consortium name="WormBaseParasite"/>
        </authorList>
    </citation>
    <scope>IDENTIFICATION</scope>
</reference>
<dbReference type="PANTHER" id="PTHR23079:SF57">
    <property type="entry name" value="RNA-DIRECTED RNA POLYMERASE"/>
    <property type="match status" value="1"/>
</dbReference>
<dbReference type="Pfam" id="PF26253">
    <property type="entry name" value="RdRP_head"/>
    <property type="match status" value="1"/>
</dbReference>
<dbReference type="GO" id="GO:0003968">
    <property type="term" value="F:RNA-directed RNA polymerase activity"/>
    <property type="evidence" value="ECO:0007669"/>
    <property type="project" value="UniProtKB-KW"/>
</dbReference>
<dbReference type="WBParaSite" id="PSU_v2.g8642.t1">
    <property type="protein sequence ID" value="PSU_v2.g8642.t1"/>
    <property type="gene ID" value="PSU_v2.g8642"/>
</dbReference>
<name>A0A914Z9Q3_9BILA</name>
<dbReference type="EC" id="2.7.7.48" evidence="8"/>
<dbReference type="PANTHER" id="PTHR23079">
    <property type="entry name" value="RNA-DEPENDENT RNA POLYMERASE"/>
    <property type="match status" value="1"/>
</dbReference>
<evidence type="ECO:0000256" key="3">
    <source>
        <dbReference type="ARBA" id="ARBA00022679"/>
    </source>
</evidence>
<keyword evidence="12" id="KW-1185">Reference proteome</keyword>
<comment type="catalytic activity">
    <reaction evidence="7 8">
        <text>RNA(n) + a ribonucleoside 5'-triphosphate = RNA(n+1) + diphosphate</text>
        <dbReference type="Rhea" id="RHEA:21248"/>
        <dbReference type="Rhea" id="RHEA-COMP:14527"/>
        <dbReference type="Rhea" id="RHEA-COMP:17342"/>
        <dbReference type="ChEBI" id="CHEBI:33019"/>
        <dbReference type="ChEBI" id="CHEBI:61557"/>
        <dbReference type="ChEBI" id="CHEBI:140395"/>
        <dbReference type="EC" id="2.7.7.48"/>
    </reaction>
</comment>
<accession>A0A914Z9Q3</accession>
<evidence type="ECO:0000256" key="4">
    <source>
        <dbReference type="ARBA" id="ARBA00022695"/>
    </source>
</evidence>
<feature type="domain" description="RDRP core" evidence="9">
    <location>
        <begin position="2"/>
        <end position="234"/>
    </location>
</feature>
<evidence type="ECO:0000313" key="13">
    <source>
        <dbReference type="WBParaSite" id="PSU_v2.g8642.t1"/>
    </source>
</evidence>
<dbReference type="InterPro" id="IPR056053">
    <property type="entry name" value="DUF7636"/>
</dbReference>
<dbReference type="Pfam" id="PF05183">
    <property type="entry name" value="RdRP"/>
    <property type="match status" value="1"/>
</dbReference>
<protein>
    <recommendedName>
        <fullName evidence="8">RNA-dependent RNA polymerase</fullName>
        <ecNumber evidence="8">2.7.7.48</ecNumber>
    </recommendedName>
</protein>
<dbReference type="GO" id="GO:0003723">
    <property type="term" value="F:RNA binding"/>
    <property type="evidence" value="ECO:0007669"/>
    <property type="project" value="UniProtKB-KW"/>
</dbReference>
<keyword evidence="6" id="KW-0943">RNA-mediated gene silencing</keyword>
<keyword evidence="5 8" id="KW-0694">RNA-binding</keyword>
<evidence type="ECO:0000256" key="6">
    <source>
        <dbReference type="ARBA" id="ARBA00023158"/>
    </source>
</evidence>
<dbReference type="InterPro" id="IPR007855">
    <property type="entry name" value="RDRP"/>
</dbReference>
<sequence length="638" mass="73742">MVTAAALQQLKALQNYKQISLPNDLGRSMLGMVDVTGILKEGQVFVQYRKVAVSRSPVYNIGDLRILEAIDIPQLYHLFDVIVFPNNGTRPHPDEMGGGDLDGDEYSVVWDPSLMLNHSEAAADYTPTKSNPAIHSIEDLPSNSAQFRYDYMMNDHLAKISNCHLAHSDLHSLEHPDVIEMAKNADLAVNYFKSGVAADDIDKDDMCDWYPDFMDKLHLPTYTSPRLLGRLYRKCDRFWNITQNIINENLFSKAPIDPIYDIEGWEEYKVEAVGLYKTYNSEIEHLKSTYGIKTEGELFSNQLGAILGRLRNFDPDNFTANSTKNLIQNHVFEIFRRYRKHFLMSIDEKVDDISNPISYTIECITPKAKKLAVAYYKVAYEDGGSLSFPWIAWEALDAVWTESTVFISPKPIYDLIDNEFATNDSNIDLNDSTANITKFTRRIASWLKKLNYQTDSFVDDLKMVLRYFFNLDTHSEADIEKEFIHVSKFGQKLIRFFASIGSFEFLELFPKLKFIHEAAQDTYCRIAFAPFTINKPNSFKQRKARGRAFVVAIPREFKAAFYNKTEFLKYLSGCNQISFRIRKQNKHHIHFYVWSQGTLQQNETLKTLLTITPEIQQSLNFEEVRAYKHQLQRIKIFN</sequence>
<evidence type="ECO:0000313" key="12">
    <source>
        <dbReference type="Proteomes" id="UP000887577"/>
    </source>
</evidence>
<evidence type="ECO:0000259" key="11">
    <source>
        <dbReference type="Pfam" id="PF26253"/>
    </source>
</evidence>
<dbReference type="GO" id="GO:0030422">
    <property type="term" value="P:siRNA processing"/>
    <property type="evidence" value="ECO:0007669"/>
    <property type="project" value="TreeGrafter"/>
</dbReference>
<dbReference type="GO" id="GO:0031380">
    <property type="term" value="C:nuclear RNA-directed RNA polymerase complex"/>
    <property type="evidence" value="ECO:0007669"/>
    <property type="project" value="TreeGrafter"/>
</dbReference>
<proteinExistence type="inferred from homology"/>
<evidence type="ECO:0000256" key="8">
    <source>
        <dbReference type="RuleBase" id="RU363098"/>
    </source>
</evidence>